<name>A0A852RAE6_9ACTN</name>
<dbReference type="InterPro" id="IPR046036">
    <property type="entry name" value="DUF5994"/>
</dbReference>
<comment type="caution">
    <text evidence="1">The sequence shown here is derived from an EMBL/GenBank/DDBJ whole genome shotgun (WGS) entry which is preliminary data.</text>
</comment>
<organism evidence="1 2">
    <name type="scientific">Nocardioides kongjuensis</name>
    <dbReference type="NCBI Taxonomy" id="349522"/>
    <lineage>
        <taxon>Bacteria</taxon>
        <taxon>Bacillati</taxon>
        <taxon>Actinomycetota</taxon>
        <taxon>Actinomycetes</taxon>
        <taxon>Propionibacteriales</taxon>
        <taxon>Nocardioidaceae</taxon>
        <taxon>Nocardioides</taxon>
    </lineage>
</organism>
<dbReference type="EMBL" id="JACCBF010000001">
    <property type="protein sequence ID" value="NYD31913.1"/>
    <property type="molecule type" value="Genomic_DNA"/>
</dbReference>
<accession>A0A852RAE6</accession>
<sequence length="133" mass="15048">MGARDFTYPHRHPDALGHLRLQVADAPRFALADGIWLPYGRDLVREGAHLVDEFPAERGRVDRLAYAPDDWDEVVTELFTRHGRIKVGLLPRVRGRGLVLVRLLGSEVLWIRTSWPEQAPIDAATRAGPPGRW</sequence>
<dbReference type="RefSeq" id="WP_179728164.1">
    <property type="nucleotide sequence ID" value="NZ_BAABEF010000001.1"/>
</dbReference>
<gene>
    <name evidence="1" type="ORF">BJ958_003459</name>
</gene>
<proteinExistence type="predicted"/>
<dbReference type="Pfam" id="PF19457">
    <property type="entry name" value="DUF5994"/>
    <property type="match status" value="1"/>
</dbReference>
<reference evidence="1 2" key="1">
    <citation type="submission" date="2020-07" db="EMBL/GenBank/DDBJ databases">
        <title>Sequencing the genomes of 1000 actinobacteria strains.</title>
        <authorList>
            <person name="Klenk H.-P."/>
        </authorList>
    </citation>
    <scope>NUCLEOTIDE SEQUENCE [LARGE SCALE GENOMIC DNA]</scope>
    <source>
        <strain evidence="1 2">DSM 19082</strain>
    </source>
</reference>
<dbReference type="Proteomes" id="UP000582231">
    <property type="component" value="Unassembled WGS sequence"/>
</dbReference>
<protein>
    <submittedName>
        <fullName evidence="1">Uncharacterized protein</fullName>
    </submittedName>
</protein>
<dbReference type="AlphaFoldDB" id="A0A852RAE6"/>
<evidence type="ECO:0000313" key="2">
    <source>
        <dbReference type="Proteomes" id="UP000582231"/>
    </source>
</evidence>
<keyword evidence="2" id="KW-1185">Reference proteome</keyword>
<evidence type="ECO:0000313" key="1">
    <source>
        <dbReference type="EMBL" id="NYD31913.1"/>
    </source>
</evidence>